<keyword evidence="1" id="KW-0472">Membrane</keyword>
<dbReference type="PROSITE" id="PS00409">
    <property type="entry name" value="PROKAR_NTER_METHYL"/>
    <property type="match status" value="1"/>
</dbReference>
<proteinExistence type="predicted"/>
<evidence type="ECO:0000256" key="1">
    <source>
        <dbReference type="SAM" id="Phobius"/>
    </source>
</evidence>
<feature type="transmembrane region" description="Helical" evidence="1">
    <location>
        <begin position="20"/>
        <end position="42"/>
    </location>
</feature>
<sequence>MKIKLLKYRQKQGGFTLVELLVALAITGLIMAGLTTSVFQLFNITQRSSDHMTIIRHLDITSSWLSNDIQMANEQPAWDSGTHTLTINQTRGDTEYQSDPTNPVTDYIVTYTYNTATGTLTRTQLRLLDNSTQISLIAEYVSGIMYEDELASNERLPSAVDIKIIITLNTQTEERILHIKPRISST</sequence>
<gene>
    <name evidence="2" type="ORF">DEHALATV1_1127</name>
</gene>
<dbReference type="NCBIfam" id="TIGR02532">
    <property type="entry name" value="IV_pilin_GFxxxE"/>
    <property type="match status" value="1"/>
</dbReference>
<protein>
    <submittedName>
        <fullName evidence="2">Prepilin-type N-terminal cleavage/methylation domain-containing protein</fullName>
    </submittedName>
</protein>
<evidence type="ECO:0000313" key="2">
    <source>
        <dbReference type="EMBL" id="BAZ97755.1"/>
    </source>
</evidence>
<keyword evidence="1" id="KW-1133">Transmembrane helix</keyword>
<name>A0AB33I175_9CHLR</name>
<organism evidence="2 3">
    <name type="scientific">Dehalococcoides mccartyi</name>
    <dbReference type="NCBI Taxonomy" id="61435"/>
    <lineage>
        <taxon>Bacteria</taxon>
        <taxon>Bacillati</taxon>
        <taxon>Chloroflexota</taxon>
        <taxon>Dehalococcoidia</taxon>
        <taxon>Dehalococcoidales</taxon>
        <taxon>Dehalococcoidaceae</taxon>
        <taxon>Dehalococcoides</taxon>
    </lineage>
</organism>
<dbReference type="Proteomes" id="UP000218257">
    <property type="component" value="Chromosome"/>
</dbReference>
<dbReference type="EMBL" id="AP017649">
    <property type="protein sequence ID" value="BAZ97755.1"/>
    <property type="molecule type" value="Genomic_DNA"/>
</dbReference>
<evidence type="ECO:0000313" key="3">
    <source>
        <dbReference type="Proteomes" id="UP000218257"/>
    </source>
</evidence>
<dbReference type="RefSeq" id="WP_077975547.1">
    <property type="nucleotide sequence ID" value="NZ_AP017649.1"/>
</dbReference>
<accession>A0AB33I175</accession>
<dbReference type="InterPro" id="IPR012902">
    <property type="entry name" value="N_methyl_site"/>
</dbReference>
<dbReference type="AlphaFoldDB" id="A0AB33I175"/>
<dbReference type="Pfam" id="PF07963">
    <property type="entry name" value="N_methyl"/>
    <property type="match status" value="1"/>
</dbReference>
<reference evidence="2 3" key="1">
    <citation type="journal article" date="2017" name="Sci. Rep.">
        <title>Isolation and genomic characterization of a Dehalococcoides strain suggests genomic rearrangement during culture.</title>
        <authorList>
            <person name="Yohda M."/>
            <person name="Ikegami K."/>
            <person name="Aita Y."/>
            <person name="Kitajima M."/>
            <person name="Takechi A."/>
            <person name="Iwamoto M."/>
            <person name="Fukuda T."/>
            <person name="Tamura N."/>
            <person name="Shibasaki J."/>
            <person name="Koike S."/>
            <person name="Komatsu D."/>
            <person name="Miyagi S."/>
            <person name="Nishimura M."/>
            <person name="Uchino Y."/>
            <person name="Shiroma A."/>
            <person name="Shimoji M."/>
            <person name="Tamotsu H."/>
            <person name="Ashimine N."/>
            <person name="Shinzato M."/>
            <person name="Ohki S."/>
            <person name="Nakano K."/>
            <person name="Teruya K."/>
            <person name="Satou K."/>
            <person name="Hirano T."/>
            <person name="Yagi O."/>
        </authorList>
    </citation>
    <scope>NUCLEOTIDE SEQUENCE [LARGE SCALE GENOMIC DNA]</scope>
    <source>
        <strain evidence="2 3">UCH-ATV1</strain>
    </source>
</reference>
<keyword evidence="1" id="KW-0812">Transmembrane</keyword>